<evidence type="ECO:0000256" key="3">
    <source>
        <dbReference type="ARBA" id="ARBA00022741"/>
    </source>
</evidence>
<dbReference type="GO" id="GO:0005524">
    <property type="term" value="F:ATP binding"/>
    <property type="evidence" value="ECO:0007669"/>
    <property type="project" value="UniProtKB-KW"/>
</dbReference>
<dbReference type="GO" id="GO:0005634">
    <property type="term" value="C:nucleus"/>
    <property type="evidence" value="ECO:0007669"/>
    <property type="project" value="UniProtKB-SubCell"/>
</dbReference>
<gene>
    <name evidence="10" type="ORF">D9758_008130</name>
</gene>
<dbReference type="GO" id="GO:0033314">
    <property type="term" value="P:mitotic DNA replication checkpoint signaling"/>
    <property type="evidence" value="ECO:0007669"/>
    <property type="project" value="TreeGrafter"/>
</dbReference>
<comment type="caution">
    <text evidence="10">The sequence shown here is derived from an EMBL/GenBank/DDBJ whole genome shotgun (WGS) entry which is preliminary data.</text>
</comment>
<dbReference type="OrthoDB" id="10265971at2759"/>
<keyword evidence="5" id="KW-0067">ATP-binding</keyword>
<feature type="region of interest" description="Disordered" evidence="8">
    <location>
        <begin position="161"/>
        <end position="316"/>
    </location>
</feature>
<dbReference type="Gene3D" id="3.40.50.300">
    <property type="entry name" value="P-loop containing nucleotide triphosphate hydrolases"/>
    <property type="match status" value="1"/>
</dbReference>
<dbReference type="InterPro" id="IPR027417">
    <property type="entry name" value="P-loop_NTPase"/>
</dbReference>
<feature type="compositionally biased region" description="Low complexity" evidence="8">
    <location>
        <begin position="343"/>
        <end position="364"/>
    </location>
</feature>
<keyword evidence="4" id="KW-0227">DNA damage</keyword>
<dbReference type="InterPro" id="IPR057927">
    <property type="entry name" value="RAD24-like_helical"/>
</dbReference>
<evidence type="ECO:0000256" key="7">
    <source>
        <dbReference type="ARBA" id="ARBA00023306"/>
    </source>
</evidence>
<feature type="compositionally biased region" description="Polar residues" evidence="8">
    <location>
        <begin position="1182"/>
        <end position="1193"/>
    </location>
</feature>
<feature type="region of interest" description="Disordered" evidence="8">
    <location>
        <begin position="90"/>
        <end position="116"/>
    </location>
</feature>
<evidence type="ECO:0000313" key="10">
    <source>
        <dbReference type="EMBL" id="KAF5364946.1"/>
    </source>
</evidence>
<feature type="compositionally biased region" description="Basic and acidic residues" evidence="8">
    <location>
        <begin position="958"/>
        <end position="985"/>
    </location>
</feature>
<evidence type="ECO:0000256" key="5">
    <source>
        <dbReference type="ARBA" id="ARBA00022840"/>
    </source>
</evidence>
<feature type="compositionally biased region" description="Low complexity" evidence="8">
    <location>
        <begin position="228"/>
        <end position="284"/>
    </location>
</feature>
<sequence length="1250" mass="136652">MDERKRKLTLEKARAAHLSKQLQLRLQYARLKVEHGWHKQNLNEVENLYFHHTNARSPEINTQTSSQGAHPGSHKPFVSHVFAETLLSLRTESSGSRSSPPEAKFRPSANEETARSGTPVLVESASNLAASASTSSSRITGTHLQPTGSNVQLLASNSYSRPTAMDVDQNPPRPSTPNNPVSLAAAARAYPSPSYNPPPALSHNLPGSSINDHEKPNSTKPPSKPRRTSAASNKNSAASASPSTSTSSPTAPSTSKSGPVPLSSLSSFSWSSSESQNSSSQPGSTNFTYDYNTGKTTTPVPVPKPTPQAVMPTPTPTPTLTYDSFWSSHSATKAVRASFSGFSGKNTPSSSTTGSTSSLGTTGSMSSAVGAALSLLQRRASEGQFGNGAGVDLGPPFDAPKVSNSVLVGTNSGPGLRGIEGVASGSASARVPAAERASSAVGAVGVFELRQHNEDKCDCGSCDSNRAWSRHASSTWTMPKPASTTKSKPTSKATTKTTRKTSTHTLKLESSETASTSKRFDPLTAFAKPSQSQTPEQRLSLSQLSNHTPSHKGKAKELPVNDGDASGNPYFERLFFCRAEHIPDDRLWVDMYEPQDEKTLAVHFKKVQDVRDWLNEAFMGGPTGKMRRYRRILVLTGPAGTAKTTTIRVLSREMQFEIVEWRNALDDAPYSFNGFAKTDENYASSSLQPWPSRDENSETSFAKFQTFLMRAARCSNVFSSPLKVEESKDTRSSSPSSSSTMVNPPARRLILLEDLPNILHLSTRTHFHEAIQSVLNSGMNEPDPIPIVIILSDSGTRGEADDERLANGMWSKDRDGVMDIRTLLPKEILQGPYVTQIRFNPVAPTLLTKALKALLDKRFPKDSGSRSPISAALLDVIVNSANGDIRSAIMGLQFACTRLTKPTKSKAKKASDGTKLNEQVLVESITRREQSLVLFHLLGKVLYNKRKGDPPAASTSARDARKEQELDKRLKDPPKLPPHLSEHDRKASRVDINMLYSDSPIDSSLFSLYIHQNYPQFCDEINHCEDVSEWLSWIDSSGGEAWYQANPHQFHLLALGTLHSLPHPIERRGQKTFKPEFFDALEKEKTAWEGVKDVRSWIVDQGIRSSRGTAASFSFDTEHEEDDAGWNISGWTHRNIAIELGGVLKARDTARIISPNQYSSTSSMVPRNHRVFSSMQFTYPSGSGSDFGSTMRTEQVDDTEDGREPYSDGAIPLEEQQEMGMLQDGEVWEKKLEINEGGWLESDDIDDFPD</sequence>
<dbReference type="Pfam" id="PF03215">
    <property type="entry name" value="Rad17"/>
    <property type="match status" value="1"/>
</dbReference>
<evidence type="ECO:0000256" key="2">
    <source>
        <dbReference type="ARBA" id="ARBA00006168"/>
    </source>
</evidence>
<keyword evidence="3" id="KW-0547">Nucleotide-binding</keyword>
<protein>
    <recommendedName>
        <fullName evidence="9">Checkpoint protein RAD24-like helical bundle domain-containing protein</fullName>
    </recommendedName>
</protein>
<proteinExistence type="inferred from homology"/>
<feature type="region of interest" description="Disordered" evidence="8">
    <location>
        <begin position="132"/>
        <end position="151"/>
    </location>
</feature>
<evidence type="ECO:0000256" key="6">
    <source>
        <dbReference type="ARBA" id="ARBA00023242"/>
    </source>
</evidence>
<evidence type="ECO:0000256" key="4">
    <source>
        <dbReference type="ARBA" id="ARBA00022763"/>
    </source>
</evidence>
<feature type="region of interest" description="Disordered" evidence="8">
    <location>
        <begin position="723"/>
        <end position="743"/>
    </location>
</feature>
<dbReference type="GO" id="GO:0003689">
    <property type="term" value="F:DNA clamp loader activity"/>
    <property type="evidence" value="ECO:0007669"/>
    <property type="project" value="TreeGrafter"/>
</dbReference>
<dbReference type="Pfam" id="PF25812">
    <property type="entry name" value="RAD24_helical"/>
    <property type="match status" value="1"/>
</dbReference>
<feature type="compositionally biased region" description="Low complexity" evidence="8">
    <location>
        <begin position="90"/>
        <end position="102"/>
    </location>
</feature>
<feature type="region of interest" description="Disordered" evidence="8">
    <location>
        <begin position="947"/>
        <end position="985"/>
    </location>
</feature>
<evidence type="ECO:0000313" key="11">
    <source>
        <dbReference type="Proteomes" id="UP000559256"/>
    </source>
</evidence>
<keyword evidence="6" id="KW-0539">Nucleus</keyword>
<organism evidence="10 11">
    <name type="scientific">Tetrapyrgos nigripes</name>
    <dbReference type="NCBI Taxonomy" id="182062"/>
    <lineage>
        <taxon>Eukaryota</taxon>
        <taxon>Fungi</taxon>
        <taxon>Dikarya</taxon>
        <taxon>Basidiomycota</taxon>
        <taxon>Agaricomycotina</taxon>
        <taxon>Agaricomycetes</taxon>
        <taxon>Agaricomycetidae</taxon>
        <taxon>Agaricales</taxon>
        <taxon>Marasmiineae</taxon>
        <taxon>Marasmiaceae</taxon>
        <taxon>Tetrapyrgos</taxon>
    </lineage>
</organism>
<evidence type="ECO:0000259" key="9">
    <source>
        <dbReference type="Pfam" id="PF25812"/>
    </source>
</evidence>
<dbReference type="InterPro" id="IPR004582">
    <property type="entry name" value="Checkpoint_prot_Rad17_Rad24"/>
</dbReference>
<feature type="compositionally biased region" description="Polar residues" evidence="8">
    <location>
        <begin position="138"/>
        <end position="151"/>
    </location>
</feature>
<feature type="compositionally biased region" description="Low complexity" evidence="8">
    <location>
        <begin position="180"/>
        <end position="193"/>
    </location>
</feature>
<keyword evidence="7" id="KW-0131">Cell cycle</keyword>
<dbReference type="PANTHER" id="PTHR12172">
    <property type="entry name" value="CELL CYCLE CHECKPOINT PROTEIN RAD17"/>
    <property type="match status" value="1"/>
</dbReference>
<dbReference type="PANTHER" id="PTHR12172:SF0">
    <property type="entry name" value="CELL CYCLE CHECKPOINT PROTEIN RAD17"/>
    <property type="match status" value="1"/>
</dbReference>
<name>A0A8H5GHM7_9AGAR</name>
<feature type="compositionally biased region" description="Low complexity" evidence="8">
    <location>
        <begin position="477"/>
        <end position="496"/>
    </location>
</feature>
<comment type="subcellular location">
    <subcellularLocation>
        <location evidence="1">Nucleus</location>
    </subcellularLocation>
</comment>
<dbReference type="GO" id="GO:0006281">
    <property type="term" value="P:DNA repair"/>
    <property type="evidence" value="ECO:0007669"/>
    <property type="project" value="InterPro"/>
</dbReference>
<dbReference type="GO" id="GO:0000077">
    <property type="term" value="P:DNA damage checkpoint signaling"/>
    <property type="evidence" value="ECO:0007669"/>
    <property type="project" value="TreeGrafter"/>
</dbReference>
<accession>A0A8H5GHM7</accession>
<dbReference type="GO" id="GO:0003682">
    <property type="term" value="F:chromatin binding"/>
    <property type="evidence" value="ECO:0007669"/>
    <property type="project" value="TreeGrafter"/>
</dbReference>
<evidence type="ECO:0000256" key="8">
    <source>
        <dbReference type="SAM" id="MobiDB-lite"/>
    </source>
</evidence>
<reference evidence="10 11" key="1">
    <citation type="journal article" date="2020" name="ISME J.">
        <title>Uncovering the hidden diversity of litter-decomposition mechanisms in mushroom-forming fungi.</title>
        <authorList>
            <person name="Floudas D."/>
            <person name="Bentzer J."/>
            <person name="Ahren D."/>
            <person name="Johansson T."/>
            <person name="Persson P."/>
            <person name="Tunlid A."/>
        </authorList>
    </citation>
    <scope>NUCLEOTIDE SEQUENCE [LARGE SCALE GENOMIC DNA]</scope>
    <source>
        <strain evidence="10 11">CBS 291.85</strain>
    </source>
</reference>
<dbReference type="SUPFAM" id="SSF52540">
    <property type="entry name" value="P-loop containing nucleoside triphosphate hydrolases"/>
    <property type="match status" value="1"/>
</dbReference>
<feature type="region of interest" description="Disordered" evidence="8">
    <location>
        <begin position="339"/>
        <end position="364"/>
    </location>
</feature>
<dbReference type="AlphaFoldDB" id="A0A8H5GHM7"/>
<keyword evidence="11" id="KW-1185">Reference proteome</keyword>
<feature type="compositionally biased region" description="Polar residues" evidence="8">
    <location>
        <begin position="529"/>
        <end position="548"/>
    </location>
</feature>
<comment type="similarity">
    <text evidence="2">Belongs to the rad17/RAD24 family.</text>
</comment>
<feature type="region of interest" description="Disordered" evidence="8">
    <location>
        <begin position="1182"/>
        <end position="1213"/>
    </location>
</feature>
<dbReference type="Proteomes" id="UP000559256">
    <property type="component" value="Unassembled WGS sequence"/>
</dbReference>
<evidence type="ECO:0000256" key="1">
    <source>
        <dbReference type="ARBA" id="ARBA00004123"/>
    </source>
</evidence>
<feature type="region of interest" description="Disordered" evidence="8">
    <location>
        <begin position="470"/>
        <end position="563"/>
    </location>
</feature>
<feature type="domain" description="Checkpoint protein RAD24-like helical bundle" evidence="9">
    <location>
        <begin position="929"/>
        <end position="1037"/>
    </location>
</feature>
<dbReference type="EMBL" id="JAACJM010000030">
    <property type="protein sequence ID" value="KAF5364946.1"/>
    <property type="molecule type" value="Genomic_DNA"/>
</dbReference>